<evidence type="ECO:0000256" key="2">
    <source>
        <dbReference type="ARBA" id="ARBA00022771"/>
    </source>
</evidence>
<dbReference type="GO" id="GO:0008270">
    <property type="term" value="F:zinc ion binding"/>
    <property type="evidence" value="ECO:0007669"/>
    <property type="project" value="UniProtKB-KW"/>
</dbReference>
<reference evidence="8" key="1">
    <citation type="journal article" date="2012" name="Nature">
        <title>A physical, genetic and functional sequence assembly of the barley genome.</title>
        <authorList>
            <consortium name="The International Barley Genome Sequencing Consortium"/>
            <person name="Mayer K.F."/>
            <person name="Waugh R."/>
            <person name="Brown J.W."/>
            <person name="Schulman A."/>
            <person name="Langridge P."/>
            <person name="Platzer M."/>
            <person name="Fincher G.B."/>
            <person name="Muehlbauer G.J."/>
            <person name="Sato K."/>
            <person name="Close T.J."/>
            <person name="Wise R.P."/>
            <person name="Stein N."/>
        </authorList>
    </citation>
    <scope>NUCLEOTIDE SEQUENCE [LARGE SCALE GENOMIC DNA]</scope>
    <source>
        <strain evidence="8">cv. Morex</strain>
    </source>
</reference>
<dbReference type="PROSITE" id="PS51999">
    <property type="entry name" value="ZF_GRF"/>
    <property type="match status" value="1"/>
</dbReference>
<evidence type="ECO:0000256" key="1">
    <source>
        <dbReference type="ARBA" id="ARBA00022723"/>
    </source>
</evidence>
<accession>A0A8I6WF27</accession>
<dbReference type="Gramene" id="HORVU.MOREX.r2.1HG0073190.1">
    <property type="protein sequence ID" value="HORVU.MOREX.r2.1HG0073190.1"/>
    <property type="gene ID" value="HORVU.MOREX.r2.1HG0073190"/>
</dbReference>
<organism evidence="7 8">
    <name type="scientific">Hordeum vulgare subsp. vulgare</name>
    <name type="common">Domesticated barley</name>
    <dbReference type="NCBI Taxonomy" id="112509"/>
    <lineage>
        <taxon>Eukaryota</taxon>
        <taxon>Viridiplantae</taxon>
        <taxon>Streptophyta</taxon>
        <taxon>Embryophyta</taxon>
        <taxon>Tracheophyta</taxon>
        <taxon>Spermatophyta</taxon>
        <taxon>Magnoliopsida</taxon>
        <taxon>Liliopsida</taxon>
        <taxon>Poales</taxon>
        <taxon>Poaceae</taxon>
        <taxon>BOP clade</taxon>
        <taxon>Pooideae</taxon>
        <taxon>Triticodae</taxon>
        <taxon>Triticeae</taxon>
        <taxon>Hordeinae</taxon>
        <taxon>Hordeum</taxon>
    </lineage>
</organism>
<dbReference type="PANTHER" id="PTHR35163:SF8">
    <property type="entry name" value="GENOME ASSEMBLY, CHROMOSOME: II"/>
    <property type="match status" value="1"/>
</dbReference>
<feature type="coiled-coil region" evidence="5">
    <location>
        <begin position="80"/>
        <end position="224"/>
    </location>
</feature>
<feature type="domain" description="GRF-type" evidence="6">
    <location>
        <begin position="4"/>
        <end position="46"/>
    </location>
</feature>
<protein>
    <recommendedName>
        <fullName evidence="6">GRF-type domain-containing protein</fullName>
    </recommendedName>
</protein>
<evidence type="ECO:0000259" key="6">
    <source>
        <dbReference type="PROSITE" id="PS51999"/>
    </source>
</evidence>
<name>A0A8I6WF27_HORVV</name>
<evidence type="ECO:0000313" key="7">
    <source>
        <dbReference type="EnsemblPlants" id="HORVU.MOREX.r3.1HG0088970.1"/>
    </source>
</evidence>
<evidence type="ECO:0000256" key="4">
    <source>
        <dbReference type="PROSITE-ProRule" id="PRU01343"/>
    </source>
</evidence>
<dbReference type="Pfam" id="PF06839">
    <property type="entry name" value="Zn_ribbon_GRF"/>
    <property type="match status" value="1"/>
</dbReference>
<dbReference type="EnsemblPlants" id="HORVU.MOREX.r3.1HG0088970.1">
    <property type="protein sequence ID" value="HORVU.MOREX.r3.1HG0088970.1"/>
    <property type="gene ID" value="HORVU.MOREX.r3.1HG0088970"/>
</dbReference>
<sequence>MVFCQKHGKATERFVAFEGTNTGRRFLACAEQGADNCGFVEWVDPYWPIPMQNALLKLWQMYEDDKAYRRSDNLNSALTIQTLTCEKKSLEDKFQELAKHVDTLFQAQETRTKEHLYVVSEYKKEFEEQKAEIARKEGENQKLNERYVILQNLSRAQGKMIKNLKCNHLKEKERLIEERRKMQLQISQLQEVLANSEAKISDEVTKLKNELTCMTLSNEKLIEEVASSSSWNQLLNEKMK</sequence>
<dbReference type="Proteomes" id="UP000011116">
    <property type="component" value="Chromosome 1H"/>
</dbReference>
<evidence type="ECO:0000313" key="8">
    <source>
        <dbReference type="Proteomes" id="UP000011116"/>
    </source>
</evidence>
<evidence type="ECO:0000256" key="3">
    <source>
        <dbReference type="ARBA" id="ARBA00022833"/>
    </source>
</evidence>
<keyword evidence="5" id="KW-0175">Coiled coil</keyword>
<dbReference type="AlphaFoldDB" id="A0A8I6WF27"/>
<dbReference type="PANTHER" id="PTHR35163">
    <property type="entry name" value="OS02G0467300 PROTEIN"/>
    <property type="match status" value="1"/>
</dbReference>
<reference evidence="7" key="3">
    <citation type="submission" date="2022-01" db="UniProtKB">
        <authorList>
            <consortium name="EnsemblPlants"/>
        </authorList>
    </citation>
    <scope>IDENTIFICATION</scope>
    <source>
        <strain evidence="7">subsp. vulgare</strain>
    </source>
</reference>
<keyword evidence="1" id="KW-0479">Metal-binding</keyword>
<reference evidence="7" key="2">
    <citation type="submission" date="2020-10" db="EMBL/GenBank/DDBJ databases">
        <authorList>
            <person name="Scholz U."/>
            <person name="Mascher M."/>
            <person name="Fiebig A."/>
        </authorList>
    </citation>
    <scope>NUCLEOTIDE SEQUENCE [LARGE SCALE GENOMIC DNA]</scope>
    <source>
        <strain evidence="7">cv. Morex</strain>
    </source>
</reference>
<keyword evidence="2 4" id="KW-0863">Zinc-finger</keyword>
<keyword evidence="3" id="KW-0862">Zinc</keyword>
<evidence type="ECO:0000256" key="5">
    <source>
        <dbReference type="SAM" id="Coils"/>
    </source>
</evidence>
<dbReference type="InterPro" id="IPR010666">
    <property type="entry name" value="Znf_GRF"/>
</dbReference>
<proteinExistence type="predicted"/>
<dbReference type="SMR" id="A0A8I6WF27"/>
<keyword evidence="8" id="KW-1185">Reference proteome</keyword>
<dbReference type="Gramene" id="HORVU.MOREX.r3.1HG0088970.1">
    <property type="protein sequence ID" value="HORVU.MOREX.r3.1HG0088970.1"/>
    <property type="gene ID" value="HORVU.MOREX.r3.1HG0088970"/>
</dbReference>